<evidence type="ECO:0000256" key="3">
    <source>
        <dbReference type="HAMAP-Rule" id="MF_00163"/>
    </source>
</evidence>
<dbReference type="InterPro" id="IPR036821">
    <property type="entry name" value="Peptide_deformylase_sf"/>
</dbReference>
<dbReference type="Pfam" id="PF01327">
    <property type="entry name" value="Pep_deformylase"/>
    <property type="match status" value="1"/>
</dbReference>
<dbReference type="PANTHER" id="PTHR10458">
    <property type="entry name" value="PEPTIDE DEFORMYLASE"/>
    <property type="match status" value="1"/>
</dbReference>
<dbReference type="GO" id="GO:0042586">
    <property type="term" value="F:peptide deformylase activity"/>
    <property type="evidence" value="ECO:0007669"/>
    <property type="project" value="UniProtKB-UniRule"/>
</dbReference>
<dbReference type="PRINTS" id="PR01576">
    <property type="entry name" value="PDEFORMYLASE"/>
</dbReference>
<dbReference type="EC" id="3.5.1.88" evidence="3"/>
<evidence type="ECO:0000313" key="5">
    <source>
        <dbReference type="Proteomes" id="UP000886743"/>
    </source>
</evidence>
<feature type="binding site" evidence="3">
    <location>
        <position position="90"/>
    </location>
    <ligand>
        <name>Fe cation</name>
        <dbReference type="ChEBI" id="CHEBI:24875"/>
    </ligand>
</feature>
<keyword evidence="3 4" id="KW-0378">Hydrolase</keyword>
<dbReference type="Proteomes" id="UP000886743">
    <property type="component" value="Unassembled WGS sequence"/>
</dbReference>
<evidence type="ECO:0000256" key="1">
    <source>
        <dbReference type="ARBA" id="ARBA00010759"/>
    </source>
</evidence>
<dbReference type="SUPFAM" id="SSF56420">
    <property type="entry name" value="Peptide deformylase"/>
    <property type="match status" value="1"/>
</dbReference>
<evidence type="ECO:0000256" key="2">
    <source>
        <dbReference type="ARBA" id="ARBA00023004"/>
    </source>
</evidence>
<comment type="cofactor">
    <cofactor evidence="3">
        <name>Fe(2+)</name>
        <dbReference type="ChEBI" id="CHEBI:29033"/>
    </cofactor>
    <text evidence="3">Binds 1 Fe(2+) ion.</text>
</comment>
<dbReference type="GO" id="GO:0006412">
    <property type="term" value="P:translation"/>
    <property type="evidence" value="ECO:0007669"/>
    <property type="project" value="UniProtKB-UniRule"/>
</dbReference>
<dbReference type="PIRSF" id="PIRSF004749">
    <property type="entry name" value="Pep_def"/>
    <property type="match status" value="1"/>
</dbReference>
<dbReference type="NCBIfam" id="TIGR00079">
    <property type="entry name" value="pept_deformyl"/>
    <property type="match status" value="1"/>
</dbReference>
<protein>
    <recommendedName>
        <fullName evidence="3">Peptide deformylase</fullName>
        <shortName evidence="3">PDF</shortName>
        <ecNumber evidence="3">3.5.1.88</ecNumber>
    </recommendedName>
    <alternativeName>
        <fullName evidence="3">Polypeptide deformylase</fullName>
    </alternativeName>
</protein>
<comment type="catalytic activity">
    <reaction evidence="3">
        <text>N-terminal N-formyl-L-methionyl-[peptide] + H2O = N-terminal L-methionyl-[peptide] + formate</text>
        <dbReference type="Rhea" id="RHEA:24420"/>
        <dbReference type="Rhea" id="RHEA-COMP:10639"/>
        <dbReference type="Rhea" id="RHEA-COMP:10640"/>
        <dbReference type="ChEBI" id="CHEBI:15377"/>
        <dbReference type="ChEBI" id="CHEBI:15740"/>
        <dbReference type="ChEBI" id="CHEBI:49298"/>
        <dbReference type="ChEBI" id="CHEBI:64731"/>
        <dbReference type="EC" id="3.5.1.88"/>
    </reaction>
</comment>
<comment type="caution">
    <text evidence="4">The sequence shown here is derived from an EMBL/GenBank/DDBJ whole genome shotgun (WGS) entry which is preliminary data.</text>
</comment>
<dbReference type="InterPro" id="IPR023635">
    <property type="entry name" value="Peptide_deformylase"/>
</dbReference>
<accession>A0A9D1SZ06</accession>
<dbReference type="GO" id="GO:0046872">
    <property type="term" value="F:metal ion binding"/>
    <property type="evidence" value="ECO:0007669"/>
    <property type="project" value="UniProtKB-KW"/>
</dbReference>
<dbReference type="PANTHER" id="PTHR10458:SF22">
    <property type="entry name" value="PEPTIDE DEFORMYLASE"/>
    <property type="match status" value="1"/>
</dbReference>
<dbReference type="AlphaFoldDB" id="A0A9D1SZ06"/>
<evidence type="ECO:0000313" key="4">
    <source>
        <dbReference type="EMBL" id="HIV01990.1"/>
    </source>
</evidence>
<dbReference type="EMBL" id="DVOF01000006">
    <property type="protein sequence ID" value="HIV01990.1"/>
    <property type="molecule type" value="Genomic_DNA"/>
</dbReference>
<dbReference type="CDD" id="cd00487">
    <property type="entry name" value="Pep_deformylase"/>
    <property type="match status" value="1"/>
</dbReference>
<feature type="binding site" evidence="3">
    <location>
        <position position="136"/>
    </location>
    <ligand>
        <name>Fe cation</name>
        <dbReference type="ChEBI" id="CHEBI:24875"/>
    </ligand>
</feature>
<comment type="similarity">
    <text evidence="1 3">Belongs to the polypeptide deformylase family.</text>
</comment>
<reference evidence="4" key="1">
    <citation type="submission" date="2020-10" db="EMBL/GenBank/DDBJ databases">
        <authorList>
            <person name="Gilroy R."/>
        </authorList>
    </citation>
    <scope>NUCLEOTIDE SEQUENCE</scope>
    <source>
        <strain evidence="4">4920</strain>
    </source>
</reference>
<name>A0A9D1SZ06_9FIRM</name>
<reference evidence="4" key="2">
    <citation type="journal article" date="2021" name="PeerJ">
        <title>Extensive microbial diversity within the chicken gut microbiome revealed by metagenomics and culture.</title>
        <authorList>
            <person name="Gilroy R."/>
            <person name="Ravi A."/>
            <person name="Getino M."/>
            <person name="Pursley I."/>
            <person name="Horton D.L."/>
            <person name="Alikhan N.F."/>
            <person name="Baker D."/>
            <person name="Gharbi K."/>
            <person name="Hall N."/>
            <person name="Watson M."/>
            <person name="Adriaenssens E.M."/>
            <person name="Foster-Nyarko E."/>
            <person name="Jarju S."/>
            <person name="Secka A."/>
            <person name="Antonio M."/>
            <person name="Oren A."/>
            <person name="Chaudhuri R.R."/>
            <person name="La Ragione R."/>
            <person name="Hildebrand F."/>
            <person name="Pallen M.J."/>
        </authorList>
    </citation>
    <scope>NUCLEOTIDE SEQUENCE</scope>
    <source>
        <strain evidence="4">4920</strain>
    </source>
</reference>
<dbReference type="HAMAP" id="MF_00163">
    <property type="entry name" value="Pep_deformylase"/>
    <property type="match status" value="1"/>
</dbReference>
<dbReference type="NCBIfam" id="NF001159">
    <property type="entry name" value="PRK00150.1-3"/>
    <property type="match status" value="1"/>
</dbReference>
<comment type="function">
    <text evidence="3">Removes the formyl group from the N-terminal Met of newly synthesized proteins. Requires at least a dipeptide for an efficient rate of reaction. N-terminal L-methionine is a prerequisite for activity but the enzyme has broad specificity at other positions.</text>
</comment>
<keyword evidence="3" id="KW-0479">Metal-binding</keyword>
<keyword evidence="3" id="KW-0648">Protein biosynthesis</keyword>
<proteinExistence type="inferred from homology"/>
<dbReference type="Gene3D" id="3.90.45.10">
    <property type="entry name" value="Peptide deformylase"/>
    <property type="match status" value="1"/>
</dbReference>
<keyword evidence="2 3" id="KW-0408">Iron</keyword>
<gene>
    <name evidence="3 4" type="primary">def</name>
    <name evidence="4" type="ORF">IAC74_00340</name>
</gene>
<feature type="active site" evidence="3">
    <location>
        <position position="133"/>
    </location>
</feature>
<feature type="binding site" evidence="3">
    <location>
        <position position="132"/>
    </location>
    <ligand>
        <name>Fe cation</name>
        <dbReference type="ChEBI" id="CHEBI:24875"/>
    </ligand>
</feature>
<sequence length="154" mass="17467">MAIRFIREEGDDILRKKSREVTVFDERLHTLLDDMFDTMYSAEGVGLAAVQVGVLKRAIVIDTRGENEKLELINPVIVKTEGERKTAEGCLSVPGVRGYVLRPEKVTVRAKDRYGEEHEYTGEDLLAQAFCHEIEHLDGGLFIDKVVEFIEDDE</sequence>
<organism evidence="4 5">
    <name type="scientific">Candidatus Aphodoplasma excrementigallinarum</name>
    <dbReference type="NCBI Taxonomy" id="2840673"/>
    <lineage>
        <taxon>Bacteria</taxon>
        <taxon>Bacillati</taxon>
        <taxon>Bacillota</taxon>
        <taxon>Clostridia</taxon>
        <taxon>Eubacteriales</taxon>
        <taxon>Candidatus Aphodoplasma</taxon>
    </lineage>
</organism>